<accession>A0A2T3FTP8</accession>
<dbReference type="EMBL" id="PYLO01000001">
    <property type="protein sequence ID" value="PST38655.1"/>
    <property type="molecule type" value="Genomic_DNA"/>
</dbReference>
<organism evidence="2 3">
    <name type="scientific">Clostridium fessum</name>
    <dbReference type="NCBI Taxonomy" id="2126740"/>
    <lineage>
        <taxon>Bacteria</taxon>
        <taxon>Bacillati</taxon>
        <taxon>Bacillota</taxon>
        <taxon>Clostridia</taxon>
        <taxon>Eubacteriales</taxon>
        <taxon>Clostridiaceae</taxon>
        <taxon>Clostridium</taxon>
    </lineage>
</organism>
<keyword evidence="1" id="KW-1133">Transmembrane helix</keyword>
<sequence length="467" mass="52672">MAKNKKIVRYRKPLNINVGMIIFAMIFVYLSFSVYTYLRRDHVQFYEVVEGSIVNNKEYNGILFRDETVENAPQTGYVNYYVREGKRAGAGARVYSLDETGELGKFLEENQSSGVSLSAENLADLKKQLSSFCLSYNDQRFESVYDAKYSLQASVAEYMNFNALGDMDAQLQAQGINYKQISAPQPGIISYVTDSFEGVAPEEVTADSFDRSQYTRQVGRAGELIEAGTPVYKIITSENWSIVFQMDDKDKEQFADQDTLTIEPLGSDMKFRGNYSMFTGSDGNLYGRLDLDRYMIQFESERFMNFEISSEETQGLKIPVSSVMEKEFYTIPVDYMTTGGNATEDEAGFNKEVYGEGGKASIEFVTPEIYSSTDEYYYVEKSDDGLLKSGDYLVKPDSNERFQVGPTAKLTGAYNINKGYAVFKQVKELANSGEYYIVEKGTKYGLSVYDHIVLDASTVSDGQIVYQ</sequence>
<feature type="transmembrane region" description="Helical" evidence="1">
    <location>
        <begin position="20"/>
        <end position="38"/>
    </location>
</feature>
<comment type="caution">
    <text evidence="2">The sequence shown here is derived from an EMBL/GenBank/DDBJ whole genome shotgun (WGS) entry which is preliminary data.</text>
</comment>
<reference evidence="2 3" key="1">
    <citation type="submission" date="2018-03" db="EMBL/GenBank/DDBJ databases">
        <title>Lachnoclostridium SNUG30386 gen.nov., sp.nov., isolated from human faeces.</title>
        <authorList>
            <person name="Seo B."/>
            <person name="Jeon K."/>
            <person name="Ko G."/>
        </authorList>
    </citation>
    <scope>NUCLEOTIDE SEQUENCE [LARGE SCALE GENOMIC DNA]</scope>
    <source>
        <strain evidence="2 3">SNUG30386</strain>
    </source>
</reference>
<dbReference type="RefSeq" id="WP_106999860.1">
    <property type="nucleotide sequence ID" value="NZ_DBFCBK010000028.1"/>
</dbReference>
<evidence type="ECO:0000313" key="2">
    <source>
        <dbReference type="EMBL" id="PST38655.1"/>
    </source>
</evidence>
<evidence type="ECO:0000256" key="1">
    <source>
        <dbReference type="SAM" id="Phobius"/>
    </source>
</evidence>
<name>A0A2T3FTP8_9CLOT</name>
<evidence type="ECO:0000313" key="3">
    <source>
        <dbReference type="Proteomes" id="UP000241048"/>
    </source>
</evidence>
<gene>
    <name evidence="2" type="ORF">C7U56_01470</name>
</gene>
<evidence type="ECO:0008006" key="4">
    <source>
        <dbReference type="Google" id="ProtNLM"/>
    </source>
</evidence>
<protein>
    <recommendedName>
        <fullName evidence="4">Membrane fusion protein</fullName>
    </recommendedName>
</protein>
<dbReference type="Proteomes" id="UP000241048">
    <property type="component" value="Unassembled WGS sequence"/>
</dbReference>
<keyword evidence="1" id="KW-0472">Membrane</keyword>
<keyword evidence="3" id="KW-1185">Reference proteome</keyword>
<dbReference type="AlphaFoldDB" id="A0A2T3FTP8"/>
<keyword evidence="1" id="KW-0812">Transmembrane</keyword>
<proteinExistence type="predicted"/>